<name>A0A2T5KB73_9RHOB</name>
<keyword evidence="4" id="KW-1185">Reference proteome</keyword>
<comment type="caution">
    <text evidence="3">The sequence shown here is derived from an EMBL/GenBank/DDBJ whole genome shotgun (WGS) entry which is preliminary data.</text>
</comment>
<dbReference type="Pfam" id="PF00753">
    <property type="entry name" value="Lactamase_B"/>
    <property type="match status" value="1"/>
</dbReference>
<dbReference type="InterPro" id="IPR036866">
    <property type="entry name" value="RibonucZ/Hydroxyglut_hydro"/>
</dbReference>
<evidence type="ECO:0000259" key="2">
    <source>
        <dbReference type="SMART" id="SM00849"/>
    </source>
</evidence>
<dbReference type="RefSeq" id="WP_108220526.1">
    <property type="nucleotide sequence ID" value="NZ_CP090021.1"/>
</dbReference>
<evidence type="ECO:0000313" key="3">
    <source>
        <dbReference type="EMBL" id="PTR19663.1"/>
    </source>
</evidence>
<feature type="domain" description="Metallo-beta-lactamase" evidence="2">
    <location>
        <begin position="94"/>
        <end position="276"/>
    </location>
</feature>
<dbReference type="AlphaFoldDB" id="A0A2T5KB73"/>
<evidence type="ECO:0000313" key="4">
    <source>
        <dbReference type="Proteomes" id="UP000244060"/>
    </source>
</evidence>
<dbReference type="GO" id="GO:0016787">
    <property type="term" value="F:hydrolase activity"/>
    <property type="evidence" value="ECO:0007669"/>
    <property type="project" value="UniProtKB-KW"/>
</dbReference>
<dbReference type="InterPro" id="IPR030829">
    <property type="entry name" value="SoxH-rel_PQQ_2"/>
</dbReference>
<dbReference type="PANTHER" id="PTHR42951:SF4">
    <property type="entry name" value="ACYL-COENZYME A THIOESTERASE MBLAC2"/>
    <property type="match status" value="1"/>
</dbReference>
<dbReference type="NCBIfam" id="TIGR04559">
    <property type="entry name" value="SoxH_rel_PQQ_2"/>
    <property type="match status" value="1"/>
</dbReference>
<sequence>MFHLLLHACLAAEPATCAERLLPAPAPLTEEECHSTAAERAAGWLLRHPELTAGPSRCAPTADLPQLPLKEIAPGLLVHEGQDGLPDTANRGEIANLGVVIGSQGIAVIDAGASRAQAESLFSAIRARSDLPIRALILTHMHPDHSFGADLFREAGAEILGAPRLAAGIEARAASWMESYPPQVGNGALLGTLMALPDRGTADERLELGGATLHLRAVATAHTDNDLTVFHAQSGTLFTGDLVFNELLPTLDGSVNGWLAWLDEPRPEVRRIVAGHGPAPLPWPDGAEATRTYLERLRTTVRAAIAAGQPMSVAIRDRDPAEAARWQAYDTSHPRNVSAAYAELEWE</sequence>
<dbReference type="SUPFAM" id="SSF56281">
    <property type="entry name" value="Metallo-hydrolase/oxidoreductase"/>
    <property type="match status" value="1"/>
</dbReference>
<accession>A0A2T5KB73</accession>
<keyword evidence="3" id="KW-0378">Hydrolase</keyword>
<organism evidence="3 4">
    <name type="scientific">Cereibacter azotoformans</name>
    <dbReference type="NCBI Taxonomy" id="43057"/>
    <lineage>
        <taxon>Bacteria</taxon>
        <taxon>Pseudomonadati</taxon>
        <taxon>Pseudomonadota</taxon>
        <taxon>Alphaproteobacteria</taxon>
        <taxon>Rhodobacterales</taxon>
        <taxon>Paracoccaceae</taxon>
        <taxon>Cereibacter</taxon>
    </lineage>
</organism>
<reference evidence="3 4" key="1">
    <citation type="submission" date="2018-04" db="EMBL/GenBank/DDBJ databases">
        <title>Genomic Encyclopedia of Type Strains, Phase III (KMG-III): the genomes of soil and plant-associated and newly described type strains.</title>
        <authorList>
            <person name="Whitman W."/>
        </authorList>
    </citation>
    <scope>NUCLEOTIDE SEQUENCE [LARGE SCALE GENOMIC DNA]</scope>
    <source>
        <strain evidence="3 4">KA25</strain>
    </source>
</reference>
<dbReference type="CDD" id="cd16282">
    <property type="entry name" value="metallo-hydrolase-like_MBL-fold"/>
    <property type="match status" value="1"/>
</dbReference>
<dbReference type="Gene3D" id="3.60.15.10">
    <property type="entry name" value="Ribonuclease Z/Hydroxyacylglutathione hydrolase-like"/>
    <property type="match status" value="1"/>
</dbReference>
<gene>
    <name evidence="3" type="ORF">C8J28_104147</name>
</gene>
<protein>
    <submittedName>
        <fullName evidence="3">Quinoprotein relay system zinc metallohydrolase 2</fullName>
    </submittedName>
</protein>
<proteinExistence type="inferred from homology"/>
<dbReference type="Proteomes" id="UP000244060">
    <property type="component" value="Unassembled WGS sequence"/>
</dbReference>
<dbReference type="InterPro" id="IPR050855">
    <property type="entry name" value="NDM-1-like"/>
</dbReference>
<evidence type="ECO:0000256" key="1">
    <source>
        <dbReference type="ARBA" id="ARBA00005250"/>
    </source>
</evidence>
<dbReference type="EMBL" id="QAOT01000004">
    <property type="protein sequence ID" value="PTR19663.1"/>
    <property type="molecule type" value="Genomic_DNA"/>
</dbReference>
<dbReference type="PANTHER" id="PTHR42951">
    <property type="entry name" value="METALLO-BETA-LACTAMASE DOMAIN-CONTAINING"/>
    <property type="match status" value="1"/>
</dbReference>
<dbReference type="GO" id="GO:0017001">
    <property type="term" value="P:antibiotic catabolic process"/>
    <property type="evidence" value="ECO:0007669"/>
    <property type="project" value="UniProtKB-ARBA"/>
</dbReference>
<dbReference type="InterPro" id="IPR001279">
    <property type="entry name" value="Metallo-B-lactamas"/>
</dbReference>
<dbReference type="SMART" id="SM00849">
    <property type="entry name" value="Lactamase_B"/>
    <property type="match status" value="1"/>
</dbReference>
<dbReference type="OrthoDB" id="420651at2"/>
<comment type="similarity">
    <text evidence="1">Belongs to the metallo-beta-lactamase superfamily. Class-B beta-lactamase family.</text>
</comment>